<feature type="region of interest" description="Disordered" evidence="1">
    <location>
        <begin position="42"/>
        <end position="81"/>
    </location>
</feature>
<gene>
    <name evidence="2" type="ORF">Slati_1742900</name>
</gene>
<organism evidence="2">
    <name type="scientific">Sesamum latifolium</name>
    <dbReference type="NCBI Taxonomy" id="2727402"/>
    <lineage>
        <taxon>Eukaryota</taxon>
        <taxon>Viridiplantae</taxon>
        <taxon>Streptophyta</taxon>
        <taxon>Embryophyta</taxon>
        <taxon>Tracheophyta</taxon>
        <taxon>Spermatophyta</taxon>
        <taxon>Magnoliopsida</taxon>
        <taxon>eudicotyledons</taxon>
        <taxon>Gunneridae</taxon>
        <taxon>Pentapetalae</taxon>
        <taxon>asterids</taxon>
        <taxon>lamiids</taxon>
        <taxon>Lamiales</taxon>
        <taxon>Pedaliaceae</taxon>
        <taxon>Sesamum</taxon>
    </lineage>
</organism>
<sequence length="99" mass="10964">MSFIEKKSTGDDPSAFTKAQRWSLREATATATATACCLIDESSEAKGEDAGEIQEEEGSFPKEEEKDERKEVSDEEEREAGASVWDWTLTLLSLWASVV</sequence>
<name>A0AAW2WXD9_9LAMI</name>
<accession>A0AAW2WXD9</accession>
<feature type="compositionally biased region" description="Basic and acidic residues" evidence="1">
    <location>
        <begin position="59"/>
        <end position="72"/>
    </location>
</feature>
<comment type="caution">
    <text evidence="2">The sequence shown here is derived from an EMBL/GenBank/DDBJ whole genome shotgun (WGS) entry which is preliminary data.</text>
</comment>
<evidence type="ECO:0000313" key="2">
    <source>
        <dbReference type="EMBL" id="KAL0446150.1"/>
    </source>
</evidence>
<reference evidence="2" key="2">
    <citation type="journal article" date="2024" name="Plant">
        <title>Genomic evolution and insights into agronomic trait innovations of Sesamum species.</title>
        <authorList>
            <person name="Miao H."/>
            <person name="Wang L."/>
            <person name="Qu L."/>
            <person name="Liu H."/>
            <person name="Sun Y."/>
            <person name="Le M."/>
            <person name="Wang Q."/>
            <person name="Wei S."/>
            <person name="Zheng Y."/>
            <person name="Lin W."/>
            <person name="Duan Y."/>
            <person name="Cao H."/>
            <person name="Xiong S."/>
            <person name="Wang X."/>
            <person name="Wei L."/>
            <person name="Li C."/>
            <person name="Ma Q."/>
            <person name="Ju M."/>
            <person name="Zhao R."/>
            <person name="Li G."/>
            <person name="Mu C."/>
            <person name="Tian Q."/>
            <person name="Mei H."/>
            <person name="Zhang T."/>
            <person name="Gao T."/>
            <person name="Zhang H."/>
        </authorList>
    </citation>
    <scope>NUCLEOTIDE SEQUENCE</scope>
    <source>
        <strain evidence="2">KEN1</strain>
    </source>
</reference>
<proteinExistence type="predicted"/>
<dbReference type="EMBL" id="JACGWN010000006">
    <property type="protein sequence ID" value="KAL0446150.1"/>
    <property type="molecule type" value="Genomic_DNA"/>
</dbReference>
<protein>
    <submittedName>
        <fullName evidence="2">Uncharacterized protein</fullName>
    </submittedName>
</protein>
<dbReference type="AlphaFoldDB" id="A0AAW2WXD9"/>
<evidence type="ECO:0000256" key="1">
    <source>
        <dbReference type="SAM" id="MobiDB-lite"/>
    </source>
</evidence>
<reference evidence="2" key="1">
    <citation type="submission" date="2020-06" db="EMBL/GenBank/DDBJ databases">
        <authorList>
            <person name="Li T."/>
            <person name="Hu X."/>
            <person name="Zhang T."/>
            <person name="Song X."/>
            <person name="Zhang H."/>
            <person name="Dai N."/>
            <person name="Sheng W."/>
            <person name="Hou X."/>
            <person name="Wei L."/>
        </authorList>
    </citation>
    <scope>NUCLEOTIDE SEQUENCE</scope>
    <source>
        <strain evidence="2">KEN1</strain>
        <tissue evidence="2">Leaf</tissue>
    </source>
</reference>